<gene>
    <name evidence="1" type="ORF">LOK49_LG06G02910</name>
</gene>
<dbReference type="EMBL" id="CM045762">
    <property type="protein sequence ID" value="KAI8009381.1"/>
    <property type="molecule type" value="Genomic_DNA"/>
</dbReference>
<comment type="caution">
    <text evidence="1">The sequence shown here is derived from an EMBL/GenBank/DDBJ whole genome shotgun (WGS) entry which is preliminary data.</text>
</comment>
<reference evidence="1 2" key="1">
    <citation type="journal article" date="2022" name="Plant J.">
        <title>Chromosome-level genome of Camellia lanceoleosa provides a valuable resource for understanding genome evolution and self-incompatibility.</title>
        <authorList>
            <person name="Gong W."/>
            <person name="Xiao S."/>
            <person name="Wang L."/>
            <person name="Liao Z."/>
            <person name="Chang Y."/>
            <person name="Mo W."/>
            <person name="Hu G."/>
            <person name="Li W."/>
            <person name="Zhao G."/>
            <person name="Zhu H."/>
            <person name="Hu X."/>
            <person name="Ji K."/>
            <person name="Xiang X."/>
            <person name="Song Q."/>
            <person name="Yuan D."/>
            <person name="Jin S."/>
            <person name="Zhang L."/>
        </authorList>
    </citation>
    <scope>NUCLEOTIDE SEQUENCE [LARGE SCALE GENOMIC DNA]</scope>
    <source>
        <strain evidence="1">SQ_2022a</strain>
    </source>
</reference>
<name>A0ACC0HBL1_9ERIC</name>
<sequence length="259" mass="28432">MSGEAGLRSLEDTPTWAVATVCFVLISSSLLIEYALLLLSKYFNNKRRKPLFQALDKIKSELMMLGFISLLLTISERQIAKICVPKSVGETFLPCRSITSDGEEASKCAGQGKLSLFSRTALEWPRLLCSILLLSALTCKTIAYYTPNGTLPQEEVYAINALFGQFPRTSKLDGASKFSASDCDYRFTNLVDCYCYNASCTVTGLYLSSAGLKGELPKEIGKLTSLDTLSLAHNKFRFATDVPDHAHLPITLAVLSLLE</sequence>
<evidence type="ECO:0000313" key="2">
    <source>
        <dbReference type="Proteomes" id="UP001060215"/>
    </source>
</evidence>
<evidence type="ECO:0000313" key="1">
    <source>
        <dbReference type="EMBL" id="KAI8009381.1"/>
    </source>
</evidence>
<keyword evidence="2" id="KW-1185">Reference proteome</keyword>
<proteinExistence type="predicted"/>
<accession>A0ACC0HBL1</accession>
<protein>
    <submittedName>
        <fullName evidence="1">Uncharacterized protein</fullName>
    </submittedName>
</protein>
<organism evidence="1 2">
    <name type="scientific">Camellia lanceoleosa</name>
    <dbReference type="NCBI Taxonomy" id="1840588"/>
    <lineage>
        <taxon>Eukaryota</taxon>
        <taxon>Viridiplantae</taxon>
        <taxon>Streptophyta</taxon>
        <taxon>Embryophyta</taxon>
        <taxon>Tracheophyta</taxon>
        <taxon>Spermatophyta</taxon>
        <taxon>Magnoliopsida</taxon>
        <taxon>eudicotyledons</taxon>
        <taxon>Gunneridae</taxon>
        <taxon>Pentapetalae</taxon>
        <taxon>asterids</taxon>
        <taxon>Ericales</taxon>
        <taxon>Theaceae</taxon>
        <taxon>Camellia</taxon>
    </lineage>
</organism>
<dbReference type="Proteomes" id="UP001060215">
    <property type="component" value="Chromosome 5"/>
</dbReference>